<reference evidence="4" key="2">
    <citation type="submission" date="2020-09" db="EMBL/GenBank/DDBJ databases">
        <authorList>
            <person name="Sun Q."/>
            <person name="Zhou Y."/>
        </authorList>
    </citation>
    <scope>NUCLEOTIDE SEQUENCE</scope>
    <source>
        <strain evidence="4">CGMCC 4.7272</strain>
    </source>
</reference>
<evidence type="ECO:0000256" key="1">
    <source>
        <dbReference type="SAM" id="MobiDB-lite"/>
    </source>
</evidence>
<keyword evidence="2" id="KW-1133">Transmembrane helix</keyword>
<reference evidence="4" key="1">
    <citation type="journal article" date="2014" name="Int. J. Syst. Evol. Microbiol.">
        <title>Complete genome sequence of Corynebacterium casei LMG S-19264T (=DSM 44701T), isolated from a smear-ripened cheese.</title>
        <authorList>
            <consortium name="US DOE Joint Genome Institute (JGI-PGF)"/>
            <person name="Walter F."/>
            <person name="Albersmeier A."/>
            <person name="Kalinowski J."/>
            <person name="Ruckert C."/>
        </authorList>
    </citation>
    <scope>NUCLEOTIDE SEQUENCE</scope>
    <source>
        <strain evidence="4">CGMCC 4.7272</strain>
    </source>
</reference>
<evidence type="ECO:0000313" key="5">
    <source>
        <dbReference type="Proteomes" id="UP000625682"/>
    </source>
</evidence>
<feature type="compositionally biased region" description="Gly residues" evidence="1">
    <location>
        <begin position="708"/>
        <end position="749"/>
    </location>
</feature>
<name>A0A917L5Y3_9ACTN</name>
<comment type="caution">
    <text evidence="4">The sequence shown here is derived from an EMBL/GenBank/DDBJ whole genome shotgun (WGS) entry which is preliminary data.</text>
</comment>
<proteinExistence type="predicted"/>
<keyword evidence="3" id="KW-0732">Signal</keyword>
<sequence length="820" mass="85144">MTAATRPRPRVVAAVSALLAGLVLALLPVAPATTPASAADGTEGSALTLTGRKGAYDDFSNLKVTVHQTRNLRSQGVRVSWEGGAPTLPDTGFNANYLQIMQCWGDDPTGPTRDQCEYGTGLVPGTFTGTRRVDNGAAFDPGEKQYTGAGAFVPFRPATGKPATTRSDDYTYFSPLDSNEQAATRTFANGTGEVEFELQDGVQSDYLGCGVNTAPAGSTPTPRSCWLVVVPRGTHEANGQELLNPSGSSTLNTSPLSATNWAQRIVFRLDFLPVDQFCPDGQPERPTVGSELVTDAVTSWQPKLCTSTASTFGFNSAGEEDARGQVANTTSETPLLGFTVDPVAEPEGGPSVVHAPVAVSALAVAFFIEGPSGVVQEMKLNPRLVAKMLTHSYVGDVPLAVPVPAHLKGNPQYYTKDPEFRKLNPEFPEQLPGEPMSLVVPLGNSDTARLVWNWLQSDTEAREFLAGKKDPWGMRLNSYFTGLDKNTALNSYPKSDETRAAALAAGGTSPLDYGILDLAPYSADLHDGAVRARRGSNGRTIMQNELQSPNPKLVEEQIYPGRHAVMAIVEAASAKRYGLNVAALPNADGRFVKPSTDTLLAGVNTMQPSSENASVLEPAPARAKGQAYPLTVVTYAAASVNQDTESRKAYAQFIRFAAGSGQTPGLSAGQLPPGYAPLPAKLRQQAKTAADDLERGAVSEDPPDGDPGSDGPGGLTGGADTGGDTYGGAAVGGTTGGVTGGGATGGGGDASPSASPSTAAGGSPPPSTGPQQNVAESQDGVTPGGVLGIIRWVLLVVLFVGGAAGLSGPIMLYFAQRRTP</sequence>
<protein>
    <recommendedName>
        <fullName evidence="6">PBP domain-containing protein</fullName>
    </recommendedName>
</protein>
<organism evidence="4 5">
    <name type="scientific">Streptomyces lacrimifluminis</name>
    <dbReference type="NCBI Taxonomy" id="1500077"/>
    <lineage>
        <taxon>Bacteria</taxon>
        <taxon>Bacillati</taxon>
        <taxon>Actinomycetota</taxon>
        <taxon>Actinomycetes</taxon>
        <taxon>Kitasatosporales</taxon>
        <taxon>Streptomycetaceae</taxon>
        <taxon>Streptomyces</taxon>
    </lineage>
</organism>
<keyword evidence="2" id="KW-0472">Membrane</keyword>
<feature type="compositionally biased region" description="Low complexity" evidence="1">
    <location>
        <begin position="750"/>
        <end position="762"/>
    </location>
</feature>
<dbReference type="EMBL" id="BMMU01000017">
    <property type="protein sequence ID" value="GGJ46661.1"/>
    <property type="molecule type" value="Genomic_DNA"/>
</dbReference>
<accession>A0A917L5Y3</accession>
<feature type="transmembrane region" description="Helical" evidence="2">
    <location>
        <begin position="792"/>
        <end position="815"/>
    </location>
</feature>
<keyword evidence="5" id="KW-1185">Reference proteome</keyword>
<evidence type="ECO:0008006" key="6">
    <source>
        <dbReference type="Google" id="ProtNLM"/>
    </source>
</evidence>
<feature type="compositionally biased region" description="Basic and acidic residues" evidence="1">
    <location>
        <begin position="689"/>
        <end position="698"/>
    </location>
</feature>
<dbReference type="Proteomes" id="UP000625682">
    <property type="component" value="Unassembled WGS sequence"/>
</dbReference>
<dbReference type="Gene3D" id="3.40.190.10">
    <property type="entry name" value="Periplasmic binding protein-like II"/>
    <property type="match status" value="1"/>
</dbReference>
<dbReference type="AlphaFoldDB" id="A0A917L5Y3"/>
<dbReference type="RefSeq" id="WP_189149569.1">
    <property type="nucleotide sequence ID" value="NZ_BAABER010000002.1"/>
</dbReference>
<feature type="chain" id="PRO_5037380125" description="PBP domain-containing protein" evidence="3">
    <location>
        <begin position="39"/>
        <end position="820"/>
    </location>
</feature>
<feature type="signal peptide" evidence="3">
    <location>
        <begin position="1"/>
        <end position="38"/>
    </location>
</feature>
<gene>
    <name evidence="4" type="ORF">GCM10012282_49460</name>
</gene>
<evidence type="ECO:0000256" key="2">
    <source>
        <dbReference type="SAM" id="Phobius"/>
    </source>
</evidence>
<evidence type="ECO:0000313" key="4">
    <source>
        <dbReference type="EMBL" id="GGJ46661.1"/>
    </source>
</evidence>
<evidence type="ECO:0000256" key="3">
    <source>
        <dbReference type="SAM" id="SignalP"/>
    </source>
</evidence>
<feature type="region of interest" description="Disordered" evidence="1">
    <location>
        <begin position="683"/>
        <end position="779"/>
    </location>
</feature>
<dbReference type="SUPFAM" id="SSF53850">
    <property type="entry name" value="Periplasmic binding protein-like II"/>
    <property type="match status" value="1"/>
</dbReference>
<keyword evidence="2" id="KW-0812">Transmembrane</keyword>